<keyword evidence="4" id="KW-1003">Cell membrane</keyword>
<evidence type="ECO:0000313" key="13">
    <source>
        <dbReference type="Proteomes" id="UP000034107"/>
    </source>
</evidence>
<gene>
    <name evidence="12" type="ORF">UX31_C0026G0005</name>
</gene>
<reference evidence="12 13" key="1">
    <citation type="journal article" date="2015" name="Nature">
        <title>rRNA introns, odd ribosomes, and small enigmatic genomes across a large radiation of phyla.</title>
        <authorList>
            <person name="Brown C.T."/>
            <person name="Hug L.A."/>
            <person name="Thomas B.C."/>
            <person name="Sharon I."/>
            <person name="Castelle C.J."/>
            <person name="Singh A."/>
            <person name="Wilkins M.J."/>
            <person name="Williams K.H."/>
            <person name="Banfield J.F."/>
        </authorList>
    </citation>
    <scope>NUCLEOTIDE SEQUENCE [LARGE SCALE GENOMIC DNA]</scope>
</reference>
<evidence type="ECO:0000259" key="11">
    <source>
        <dbReference type="Pfam" id="PF00482"/>
    </source>
</evidence>
<evidence type="ECO:0000256" key="9">
    <source>
        <dbReference type="RuleBase" id="RU003923"/>
    </source>
</evidence>
<dbReference type="AlphaFoldDB" id="A0A0G1NK57"/>
<dbReference type="PANTHER" id="PTHR30012:SF0">
    <property type="entry name" value="TYPE II SECRETION SYSTEM PROTEIN F-RELATED"/>
    <property type="match status" value="1"/>
</dbReference>
<evidence type="ECO:0000256" key="10">
    <source>
        <dbReference type="SAM" id="Phobius"/>
    </source>
</evidence>
<dbReference type="Pfam" id="PF00482">
    <property type="entry name" value="T2SSF"/>
    <property type="match status" value="2"/>
</dbReference>
<proteinExistence type="inferred from homology"/>
<comment type="caution">
    <text evidence="12">The sequence shown here is derived from an EMBL/GenBank/DDBJ whole genome shotgun (WGS) entry which is preliminary data.</text>
</comment>
<dbReference type="PRINTS" id="PR00812">
    <property type="entry name" value="BCTERIALGSPF"/>
</dbReference>
<evidence type="ECO:0000313" key="12">
    <source>
        <dbReference type="EMBL" id="KKU20851.1"/>
    </source>
</evidence>
<keyword evidence="7 10" id="KW-1133">Transmembrane helix</keyword>
<evidence type="ECO:0000256" key="6">
    <source>
        <dbReference type="ARBA" id="ARBA00022692"/>
    </source>
</evidence>
<feature type="domain" description="Type II secretion system protein GspF" evidence="11">
    <location>
        <begin position="230"/>
        <end position="353"/>
    </location>
</feature>
<dbReference type="GO" id="GO:0005886">
    <property type="term" value="C:plasma membrane"/>
    <property type="evidence" value="ECO:0007669"/>
    <property type="project" value="UniProtKB-SubCell"/>
</dbReference>
<evidence type="ECO:0000256" key="2">
    <source>
        <dbReference type="ARBA" id="ARBA00005745"/>
    </source>
</evidence>
<dbReference type="PANTHER" id="PTHR30012">
    <property type="entry name" value="GENERAL SECRETION PATHWAY PROTEIN"/>
    <property type="match status" value="1"/>
</dbReference>
<keyword evidence="5" id="KW-0997">Cell inner membrane</keyword>
<feature type="transmembrane region" description="Helical" evidence="10">
    <location>
        <begin position="126"/>
        <end position="148"/>
    </location>
</feature>
<dbReference type="Gene3D" id="1.20.81.30">
    <property type="entry name" value="Type II secretion system (T2SS), domain F"/>
    <property type="match status" value="2"/>
</dbReference>
<comment type="similarity">
    <text evidence="2 9">Belongs to the GSP F family.</text>
</comment>
<comment type="subcellular location">
    <subcellularLocation>
        <location evidence="1">Cell inner membrane</location>
        <topology evidence="1">Multi-pass membrane protein</topology>
    </subcellularLocation>
    <subcellularLocation>
        <location evidence="9">Cell membrane</location>
        <topology evidence="9">Multi-pass membrane protein</topology>
    </subcellularLocation>
</comment>
<evidence type="ECO:0000256" key="5">
    <source>
        <dbReference type="ARBA" id="ARBA00022519"/>
    </source>
</evidence>
<dbReference type="PROSITE" id="PS00874">
    <property type="entry name" value="T2SP_F"/>
    <property type="match status" value="1"/>
</dbReference>
<keyword evidence="3 9" id="KW-0813">Transport</keyword>
<keyword evidence="6 9" id="KW-0812">Transmembrane</keyword>
<sequence>MKTNLPVNTQSANKWERVRFEDRLMFTKHLSVMLKSGIPIAEGIKVLESQTKSKDFKRILEEIFHGINNGQSLAETLRRHPRVFDTLYRSIVAIGEESGNLETNLEYLAGSLGKAYEFQKKVKSAMLYPAIVMIATIISGLTMVIFVLPQMVTLFKSLSVDLPPSTRLLIFVANVSKDYGLLLLFLMAAAVTAFYLLIQTPTVKPRWHELLLSLPIFGKLLTNIQVAYMCRNLGLMLRSGLPITTALKAASDASANLVFKDYLARMLVAMEKGVSLEAQMGSKYYRFVPLIVVRMIGVGEKSGTLDESLMYLADFFEEEVDDTTKNLSTILEPVMLIGIALMVGFVAFSIISPIYSLAGGVHR</sequence>
<name>A0A0G1NK57_9BACT</name>
<evidence type="ECO:0000256" key="4">
    <source>
        <dbReference type="ARBA" id="ARBA00022475"/>
    </source>
</evidence>
<dbReference type="InterPro" id="IPR003004">
    <property type="entry name" value="GspF/PilC"/>
</dbReference>
<feature type="transmembrane region" description="Helical" evidence="10">
    <location>
        <begin position="334"/>
        <end position="358"/>
    </location>
</feature>
<keyword evidence="8 10" id="KW-0472">Membrane</keyword>
<feature type="domain" description="Type II secretion system protein GspF" evidence="11">
    <location>
        <begin position="26"/>
        <end position="149"/>
    </location>
</feature>
<evidence type="ECO:0000256" key="8">
    <source>
        <dbReference type="ARBA" id="ARBA00023136"/>
    </source>
</evidence>
<dbReference type="InterPro" id="IPR018076">
    <property type="entry name" value="T2SS_GspF_dom"/>
</dbReference>
<dbReference type="GO" id="GO:0009306">
    <property type="term" value="P:protein secretion"/>
    <property type="evidence" value="ECO:0007669"/>
    <property type="project" value="InterPro"/>
</dbReference>
<dbReference type="InterPro" id="IPR001992">
    <property type="entry name" value="T2SS_GspF/T4SS_PilC_CS"/>
</dbReference>
<dbReference type="Proteomes" id="UP000034107">
    <property type="component" value="Unassembled WGS sequence"/>
</dbReference>
<evidence type="ECO:0000256" key="3">
    <source>
        <dbReference type="ARBA" id="ARBA00022448"/>
    </source>
</evidence>
<evidence type="ECO:0000256" key="7">
    <source>
        <dbReference type="ARBA" id="ARBA00022989"/>
    </source>
</evidence>
<protein>
    <submittedName>
        <fullName evidence="12">General secretion pathway protein F</fullName>
    </submittedName>
</protein>
<accession>A0A0G1NK57</accession>
<organism evidence="12 13">
    <name type="scientific">Candidatus Nomurabacteria bacterium GW2011_GWA1_46_11</name>
    <dbReference type="NCBI Taxonomy" id="1618732"/>
    <lineage>
        <taxon>Bacteria</taxon>
        <taxon>Candidatus Nomuraibacteriota</taxon>
    </lineage>
</organism>
<dbReference type="InterPro" id="IPR042094">
    <property type="entry name" value="T2SS_GspF_sf"/>
</dbReference>
<dbReference type="EMBL" id="LCLS01000026">
    <property type="protein sequence ID" value="KKU20851.1"/>
    <property type="molecule type" value="Genomic_DNA"/>
</dbReference>
<evidence type="ECO:0000256" key="1">
    <source>
        <dbReference type="ARBA" id="ARBA00004429"/>
    </source>
</evidence>
<feature type="transmembrane region" description="Helical" evidence="10">
    <location>
        <begin position="179"/>
        <end position="198"/>
    </location>
</feature>
<dbReference type="FunFam" id="1.20.81.30:FF:000001">
    <property type="entry name" value="Type II secretion system protein F"/>
    <property type="match status" value="1"/>
</dbReference>